<keyword evidence="6 10" id="KW-0067">ATP-binding</keyword>
<keyword evidence="5 10" id="KW-0418">Kinase</keyword>
<evidence type="ECO:0000256" key="6">
    <source>
        <dbReference type="ARBA" id="ARBA00022840"/>
    </source>
</evidence>
<name>A0A9P0MS59_NEZVI</name>
<dbReference type="GO" id="GO:0004496">
    <property type="term" value="F:mevalonate kinase activity"/>
    <property type="evidence" value="ECO:0007669"/>
    <property type="project" value="UniProtKB-EC"/>
</dbReference>
<evidence type="ECO:0000256" key="3">
    <source>
        <dbReference type="ARBA" id="ARBA00022679"/>
    </source>
</evidence>
<evidence type="ECO:0000313" key="14">
    <source>
        <dbReference type="EMBL" id="CAH1405218.1"/>
    </source>
</evidence>
<sequence length="426" mass="47527">MNDEELNFTVSAPGKVILIGEHSVVYKKRGLASSISKRSFLHFREHKEAHEQITLSFKSLLERVEYDFRSVYNLTNLDKPLTCVMTEFSLGSPEYLDHDKYVELIKEFVLQKGIEDEPKLKAMVGIFYIIMGMLWCADIDISPFDLEIYSDLAIGAGTGSSAAFSVCVAAAVYNYIRLKAFQKFGCGEFNISSSPFKPHIMELSQHYNGFSPKDKDIVNKWAFCVEKINHSTPSGIDNTICTFGNAVLMNAAGEKDEKRSIELLDNLPAFRVLIVNSGVPRSTADMVKKVSTLLEICPEATQSILESMDVIAMKFLEYAQEIKKATEKLDVLQHYRRLEVLIDLQHGHLRTLGVSHPRLEEICFITNRRGLHSKLTGAGGGGNSFTLIPPDAAEDTIKQTIQDLKTSGFLVDDIVLNGEGLILESS</sequence>
<dbReference type="SUPFAM" id="SSF55060">
    <property type="entry name" value="GHMP Kinase, C-terminal domain"/>
    <property type="match status" value="1"/>
</dbReference>
<evidence type="ECO:0000256" key="10">
    <source>
        <dbReference type="RuleBase" id="RU363087"/>
    </source>
</evidence>
<keyword evidence="4 10" id="KW-0547">Nucleotide-binding</keyword>
<dbReference type="InterPro" id="IPR006205">
    <property type="entry name" value="Mev_gal_kin"/>
</dbReference>
<dbReference type="GO" id="GO:0005524">
    <property type="term" value="F:ATP binding"/>
    <property type="evidence" value="ECO:0007669"/>
    <property type="project" value="UniProtKB-KW"/>
</dbReference>
<dbReference type="InterPro" id="IPR006204">
    <property type="entry name" value="GHMP_kinase_N_dom"/>
</dbReference>
<feature type="domain" description="GHMP kinase N-terminal" evidence="12">
    <location>
        <begin position="140"/>
        <end position="177"/>
    </location>
</feature>
<feature type="domain" description="GHMP kinase C-terminal" evidence="13">
    <location>
        <begin position="336"/>
        <end position="398"/>
    </location>
</feature>
<dbReference type="GO" id="GO:0006695">
    <property type="term" value="P:cholesterol biosynthetic process"/>
    <property type="evidence" value="ECO:0007669"/>
    <property type="project" value="TreeGrafter"/>
</dbReference>
<keyword evidence="11" id="KW-1133">Transmembrane helix</keyword>
<dbReference type="PRINTS" id="PR00959">
    <property type="entry name" value="MEVGALKINASE"/>
</dbReference>
<dbReference type="SUPFAM" id="SSF54211">
    <property type="entry name" value="Ribosomal protein S5 domain 2-like"/>
    <property type="match status" value="1"/>
</dbReference>
<keyword evidence="3 10" id="KW-0808">Transferase</keyword>
<dbReference type="InterPro" id="IPR036554">
    <property type="entry name" value="GHMP_kinase_C_sf"/>
</dbReference>
<dbReference type="PANTHER" id="PTHR43290:SF2">
    <property type="entry name" value="MEVALONATE KINASE"/>
    <property type="match status" value="1"/>
</dbReference>
<proteinExistence type="inferred from homology"/>
<comment type="subcellular location">
    <subcellularLocation>
        <location evidence="10">Cytoplasm</location>
    </subcellularLocation>
</comment>
<dbReference type="Pfam" id="PF08544">
    <property type="entry name" value="GHMP_kinases_C"/>
    <property type="match status" value="1"/>
</dbReference>
<comment type="pathway">
    <text evidence="9 10">Isoprenoid biosynthesis; isopentenyl diphosphate biosynthesis via mevalonate pathway; isopentenyl diphosphate from (R)-mevalonate: step 1/3.</text>
</comment>
<accession>A0A9P0MS59</accession>
<keyword evidence="2 10" id="KW-0444">Lipid biosynthesis</keyword>
<dbReference type="EMBL" id="OV725082">
    <property type="protein sequence ID" value="CAH1405218.1"/>
    <property type="molecule type" value="Genomic_DNA"/>
</dbReference>
<evidence type="ECO:0000256" key="9">
    <source>
        <dbReference type="ARBA" id="ARBA00029438"/>
    </source>
</evidence>
<dbReference type="OrthoDB" id="1652964at2759"/>
<dbReference type="Pfam" id="PF00288">
    <property type="entry name" value="GHMP_kinases_N"/>
    <property type="match status" value="1"/>
</dbReference>
<evidence type="ECO:0000256" key="8">
    <source>
        <dbReference type="ARBA" id="ARBA00023098"/>
    </source>
</evidence>
<keyword evidence="10" id="KW-1207">Sterol metabolism</keyword>
<protein>
    <recommendedName>
        <fullName evidence="10">Mevalonate kinase</fullName>
        <shortName evidence="10">MK</shortName>
        <ecNumber evidence="10">2.7.1.36</ecNumber>
    </recommendedName>
</protein>
<keyword evidence="7" id="KW-0460">Magnesium</keyword>
<evidence type="ECO:0000256" key="7">
    <source>
        <dbReference type="ARBA" id="ARBA00022842"/>
    </source>
</evidence>
<feature type="transmembrane region" description="Helical" evidence="11">
    <location>
        <begin position="122"/>
        <end position="141"/>
    </location>
</feature>
<dbReference type="InterPro" id="IPR013750">
    <property type="entry name" value="GHMP_kinase_C_dom"/>
</dbReference>
<dbReference type="InterPro" id="IPR014721">
    <property type="entry name" value="Ribsml_uS5_D2-typ_fold_subgr"/>
</dbReference>
<comment type="catalytic activity">
    <reaction evidence="10">
        <text>(R)-mevalonate + ATP = (R)-5-phosphomevalonate + ADP + H(+)</text>
        <dbReference type="Rhea" id="RHEA:17065"/>
        <dbReference type="ChEBI" id="CHEBI:15378"/>
        <dbReference type="ChEBI" id="CHEBI:30616"/>
        <dbReference type="ChEBI" id="CHEBI:36464"/>
        <dbReference type="ChEBI" id="CHEBI:58146"/>
        <dbReference type="ChEBI" id="CHEBI:456216"/>
        <dbReference type="EC" id="2.7.1.36"/>
    </reaction>
</comment>
<keyword evidence="10" id="KW-0756">Sterol biosynthesis</keyword>
<evidence type="ECO:0000256" key="4">
    <source>
        <dbReference type="ARBA" id="ARBA00022741"/>
    </source>
</evidence>
<evidence type="ECO:0000256" key="11">
    <source>
        <dbReference type="SAM" id="Phobius"/>
    </source>
</evidence>
<dbReference type="Gene3D" id="3.30.230.10">
    <property type="match status" value="1"/>
</dbReference>
<evidence type="ECO:0000256" key="5">
    <source>
        <dbReference type="ARBA" id="ARBA00022777"/>
    </source>
</evidence>
<keyword evidence="10" id="KW-0752">Steroid biosynthesis</keyword>
<dbReference type="GO" id="GO:0019287">
    <property type="term" value="P:isopentenyl diphosphate biosynthetic process, mevalonate pathway"/>
    <property type="evidence" value="ECO:0007669"/>
    <property type="project" value="TreeGrafter"/>
</dbReference>
<keyword evidence="11" id="KW-0472">Membrane</keyword>
<evidence type="ECO:0000313" key="15">
    <source>
        <dbReference type="Proteomes" id="UP001152798"/>
    </source>
</evidence>
<dbReference type="Gene3D" id="3.30.70.890">
    <property type="entry name" value="GHMP kinase, C-terminal domain"/>
    <property type="match status" value="1"/>
</dbReference>
<keyword evidence="1 10" id="KW-0963">Cytoplasm</keyword>
<reference evidence="14" key="1">
    <citation type="submission" date="2022-01" db="EMBL/GenBank/DDBJ databases">
        <authorList>
            <person name="King R."/>
        </authorList>
    </citation>
    <scope>NUCLEOTIDE SEQUENCE</scope>
</reference>
<dbReference type="InterPro" id="IPR020568">
    <property type="entry name" value="Ribosomal_Su5_D2-typ_SF"/>
</dbReference>
<dbReference type="GO" id="GO:0005829">
    <property type="term" value="C:cytosol"/>
    <property type="evidence" value="ECO:0007669"/>
    <property type="project" value="TreeGrafter"/>
</dbReference>
<dbReference type="NCBIfam" id="TIGR00549">
    <property type="entry name" value="mevalon_kin"/>
    <property type="match status" value="1"/>
</dbReference>
<evidence type="ECO:0000256" key="1">
    <source>
        <dbReference type="ARBA" id="ARBA00022490"/>
    </source>
</evidence>
<evidence type="ECO:0000256" key="2">
    <source>
        <dbReference type="ARBA" id="ARBA00022516"/>
    </source>
</evidence>
<evidence type="ECO:0000259" key="13">
    <source>
        <dbReference type="Pfam" id="PF08544"/>
    </source>
</evidence>
<keyword evidence="15" id="KW-1185">Reference proteome</keyword>
<dbReference type="AlphaFoldDB" id="A0A9P0MS59"/>
<dbReference type="Proteomes" id="UP001152798">
    <property type="component" value="Chromosome 6"/>
</dbReference>
<keyword evidence="10" id="KW-0753">Steroid metabolism</keyword>
<keyword evidence="8 10" id="KW-0443">Lipid metabolism</keyword>
<comment type="similarity">
    <text evidence="10">Belongs to the GHMP kinase family. Mevalonate kinase subfamily.</text>
</comment>
<evidence type="ECO:0000259" key="12">
    <source>
        <dbReference type="Pfam" id="PF00288"/>
    </source>
</evidence>
<dbReference type="PANTHER" id="PTHR43290">
    <property type="entry name" value="MEVALONATE KINASE"/>
    <property type="match status" value="1"/>
</dbReference>
<feature type="transmembrane region" description="Helical" evidence="11">
    <location>
        <begin position="153"/>
        <end position="176"/>
    </location>
</feature>
<gene>
    <name evidence="14" type="ORF">NEZAVI_LOCUS13467</name>
</gene>
<keyword evidence="11" id="KW-0812">Transmembrane</keyword>
<organism evidence="14 15">
    <name type="scientific">Nezara viridula</name>
    <name type="common">Southern green stink bug</name>
    <name type="synonym">Cimex viridulus</name>
    <dbReference type="NCBI Taxonomy" id="85310"/>
    <lineage>
        <taxon>Eukaryota</taxon>
        <taxon>Metazoa</taxon>
        <taxon>Ecdysozoa</taxon>
        <taxon>Arthropoda</taxon>
        <taxon>Hexapoda</taxon>
        <taxon>Insecta</taxon>
        <taxon>Pterygota</taxon>
        <taxon>Neoptera</taxon>
        <taxon>Paraneoptera</taxon>
        <taxon>Hemiptera</taxon>
        <taxon>Heteroptera</taxon>
        <taxon>Panheteroptera</taxon>
        <taxon>Pentatomomorpha</taxon>
        <taxon>Pentatomoidea</taxon>
        <taxon>Pentatomidae</taxon>
        <taxon>Pentatominae</taxon>
        <taxon>Nezara</taxon>
    </lineage>
</organism>
<dbReference type="EC" id="2.7.1.36" evidence="10"/>